<reference evidence="4 5" key="1">
    <citation type="journal article" date="2017" name="Front. Microbiol.">
        <title>Labilibaculum manganireducens gen. nov., sp. nov. and Labilibaculum filiforme sp. nov., Novel Bacteroidetes Isolated from Subsurface Sediments of the Baltic Sea.</title>
        <authorList>
            <person name="Vandieken V."/>
            <person name="Marshall I.P."/>
            <person name="Niemann H."/>
            <person name="Engelen B."/>
            <person name="Cypionka H."/>
        </authorList>
    </citation>
    <scope>NUCLEOTIDE SEQUENCE [LARGE SCALE GENOMIC DNA]</scope>
    <source>
        <strain evidence="4 5">59.16B</strain>
    </source>
</reference>
<dbReference type="EMBL" id="MVDD01000003">
    <property type="protein sequence ID" value="PKQ64242.1"/>
    <property type="molecule type" value="Genomic_DNA"/>
</dbReference>
<keyword evidence="1" id="KW-0732">Signal</keyword>
<dbReference type="InterPro" id="IPR017853">
    <property type="entry name" value="GH"/>
</dbReference>
<organism evidence="4 5">
    <name type="scientific">Labilibaculum filiforme</name>
    <dbReference type="NCBI Taxonomy" id="1940526"/>
    <lineage>
        <taxon>Bacteria</taxon>
        <taxon>Pseudomonadati</taxon>
        <taxon>Bacteroidota</taxon>
        <taxon>Bacteroidia</taxon>
        <taxon>Marinilabiliales</taxon>
        <taxon>Marinifilaceae</taxon>
        <taxon>Labilibaculum</taxon>
    </lineage>
</organism>
<sequence length="713" mass="80730">MNRIFIFCAFLILLVCSTSINAQNKVTVVPSIQRYIGDVSELDRTKFFNMHATWGEGEITDDEYEFYTEELNAGFGRGFWGPFSVAKSKAKGVVGVYPEDEASIISQGNGQKNYTQSLSTWWRHSNRQIVTEHPGNVVRWSIDKEKAATWSAQYFKHFFTNEDRPLWFEPMNEPFVHAGDADFSAEQPDDQKMRERMAEWFGAIGKKFDETPELENVNVIGYSSAWPSVELWDFEHWNTRMKMFMDVAGDHMDAFATHLYDGINVTGADSKRSGSNSEAILDLIETYSYTKWGAVKPHAISEFGGIEKGFGDDYSDIRSVQSIKSINHILFNLLDRENNLLIAIPFIGSKATWHITEANNYQPYGSVLWRPKELGVPLSASTEWIFTPRVHFFELWQEVKGKRVQISANNPDIQTQAFVDKDKLYVALSNLDENSLVVDLDQFEGQEEVTSVRIKSLKIWDDKNPEYKDNTQSTSPSQLTLIPDETVVLEYTFGSTVEFTNSLKNKKYYTSQHLQTISGSLKFNFNDVEIGSNGGTANLRMSIGRKHSKSKKPIVYVNGNQVEVPNNWAGGDQANRDDFFGMISIPVPFEYLKEENEVSIQFSDSEGRVSSVVLEIGVYEKAVAVAVGIVDAEEYGISIYPTLIDEGWMKVIMKENSFDKYELVGINGNVVKSETISRGLSELYISDMPSTKGIYIVRLTGENAVYTQKIVVN</sequence>
<dbReference type="Pfam" id="PF18206">
    <property type="entry name" value="Porphyrn_cat_1"/>
    <property type="match status" value="1"/>
</dbReference>
<feature type="domain" description="Porphyranase beta-sandwich" evidence="3">
    <location>
        <begin position="412"/>
        <end position="515"/>
    </location>
</feature>
<dbReference type="AlphaFoldDB" id="A0A2N3I1Q2"/>
<evidence type="ECO:0000259" key="2">
    <source>
        <dbReference type="Pfam" id="PF18040"/>
    </source>
</evidence>
<dbReference type="SUPFAM" id="SSF51445">
    <property type="entry name" value="(Trans)glycosidases"/>
    <property type="match status" value="1"/>
</dbReference>
<dbReference type="OrthoDB" id="974840at2"/>
<keyword evidence="5" id="KW-1185">Reference proteome</keyword>
<evidence type="ECO:0000259" key="3">
    <source>
        <dbReference type="Pfam" id="PF18206"/>
    </source>
</evidence>
<dbReference type="CDD" id="cd21510">
    <property type="entry name" value="agarase_cat"/>
    <property type="match status" value="1"/>
</dbReference>
<dbReference type="Proteomes" id="UP000233535">
    <property type="component" value="Unassembled WGS sequence"/>
</dbReference>
<gene>
    <name evidence="4" type="ORF">BZG02_05315</name>
</gene>
<accession>A0A2N3I1Q2</accession>
<evidence type="ECO:0000313" key="4">
    <source>
        <dbReference type="EMBL" id="PKQ64242.1"/>
    </source>
</evidence>
<dbReference type="Pfam" id="PF18040">
    <property type="entry name" value="BPA_C"/>
    <property type="match status" value="1"/>
</dbReference>
<dbReference type="InterPro" id="IPR040527">
    <property type="entry name" value="Beta-sand_Porphyrn"/>
</dbReference>
<feature type="domain" description="Beta-porphyranase A C-terminal" evidence="2">
    <location>
        <begin position="522"/>
        <end position="616"/>
    </location>
</feature>
<dbReference type="RefSeq" id="WP_101260381.1">
    <property type="nucleotide sequence ID" value="NZ_MVDD01000003.1"/>
</dbReference>
<feature type="signal peptide" evidence="1">
    <location>
        <begin position="1"/>
        <end position="22"/>
    </location>
</feature>
<dbReference type="NCBIfam" id="TIGR04183">
    <property type="entry name" value="Por_Secre_tail"/>
    <property type="match status" value="1"/>
</dbReference>
<dbReference type="Gene3D" id="3.20.20.80">
    <property type="entry name" value="Glycosidases"/>
    <property type="match status" value="1"/>
</dbReference>
<protein>
    <recommendedName>
        <fullName evidence="6">Secretion system C-terminal sorting domain-containing protein</fullName>
    </recommendedName>
</protein>
<dbReference type="Gene3D" id="2.60.40.1180">
    <property type="entry name" value="Golgi alpha-mannosidase II"/>
    <property type="match status" value="1"/>
</dbReference>
<dbReference type="InterPro" id="IPR026444">
    <property type="entry name" value="Secre_tail"/>
</dbReference>
<name>A0A2N3I1Q2_9BACT</name>
<feature type="chain" id="PRO_5014762156" description="Secretion system C-terminal sorting domain-containing protein" evidence="1">
    <location>
        <begin position="23"/>
        <end position="713"/>
    </location>
</feature>
<comment type="caution">
    <text evidence="4">The sequence shown here is derived from an EMBL/GenBank/DDBJ whole genome shotgun (WGS) entry which is preliminary data.</text>
</comment>
<dbReference type="InterPro" id="IPR013780">
    <property type="entry name" value="Glyco_hydro_b"/>
</dbReference>
<proteinExistence type="predicted"/>
<dbReference type="Gene3D" id="2.60.120.1200">
    <property type="match status" value="1"/>
</dbReference>
<evidence type="ECO:0000256" key="1">
    <source>
        <dbReference type="SAM" id="SignalP"/>
    </source>
</evidence>
<evidence type="ECO:0000313" key="5">
    <source>
        <dbReference type="Proteomes" id="UP000233535"/>
    </source>
</evidence>
<evidence type="ECO:0008006" key="6">
    <source>
        <dbReference type="Google" id="ProtNLM"/>
    </source>
</evidence>
<dbReference type="InterPro" id="IPR041224">
    <property type="entry name" value="BPA_C"/>
</dbReference>